<evidence type="ECO:0000313" key="4">
    <source>
        <dbReference type="Proteomes" id="UP001231189"/>
    </source>
</evidence>
<organism evidence="3 4">
    <name type="scientific">Lolium multiflorum</name>
    <name type="common">Italian ryegrass</name>
    <name type="synonym">Lolium perenne subsp. multiflorum</name>
    <dbReference type="NCBI Taxonomy" id="4521"/>
    <lineage>
        <taxon>Eukaryota</taxon>
        <taxon>Viridiplantae</taxon>
        <taxon>Streptophyta</taxon>
        <taxon>Embryophyta</taxon>
        <taxon>Tracheophyta</taxon>
        <taxon>Spermatophyta</taxon>
        <taxon>Magnoliopsida</taxon>
        <taxon>Liliopsida</taxon>
        <taxon>Poales</taxon>
        <taxon>Poaceae</taxon>
        <taxon>BOP clade</taxon>
        <taxon>Pooideae</taxon>
        <taxon>Poodae</taxon>
        <taxon>Poeae</taxon>
        <taxon>Poeae Chloroplast Group 2 (Poeae type)</taxon>
        <taxon>Loliodinae</taxon>
        <taxon>Loliinae</taxon>
        <taxon>Lolium</taxon>
    </lineage>
</organism>
<protein>
    <recommendedName>
        <fullName evidence="2">F-box domain-containing protein</fullName>
    </recommendedName>
</protein>
<dbReference type="SUPFAM" id="SSF81383">
    <property type="entry name" value="F-box domain"/>
    <property type="match status" value="1"/>
</dbReference>
<name>A0AAD8T6R0_LOLMU</name>
<feature type="region of interest" description="Disordered" evidence="1">
    <location>
        <begin position="347"/>
        <end position="406"/>
    </location>
</feature>
<evidence type="ECO:0000259" key="2">
    <source>
        <dbReference type="SMART" id="SM00256"/>
    </source>
</evidence>
<evidence type="ECO:0000256" key="1">
    <source>
        <dbReference type="SAM" id="MobiDB-lite"/>
    </source>
</evidence>
<dbReference type="AlphaFoldDB" id="A0AAD8T6R0"/>
<dbReference type="SMART" id="SM00256">
    <property type="entry name" value="FBOX"/>
    <property type="match status" value="1"/>
</dbReference>
<dbReference type="InterPro" id="IPR001810">
    <property type="entry name" value="F-box_dom"/>
</dbReference>
<reference evidence="3" key="1">
    <citation type="submission" date="2023-07" db="EMBL/GenBank/DDBJ databases">
        <title>A chromosome-level genome assembly of Lolium multiflorum.</title>
        <authorList>
            <person name="Chen Y."/>
            <person name="Copetti D."/>
            <person name="Kolliker R."/>
            <person name="Studer B."/>
        </authorList>
    </citation>
    <scope>NUCLEOTIDE SEQUENCE</scope>
    <source>
        <strain evidence="3">02402/16</strain>
        <tissue evidence="3">Leaf</tissue>
    </source>
</reference>
<keyword evidence="4" id="KW-1185">Reference proteome</keyword>
<gene>
    <name evidence="3" type="ORF">QYE76_058350</name>
</gene>
<accession>A0AAD8T6R0</accession>
<proteinExistence type="predicted"/>
<dbReference type="EMBL" id="JAUUTY010000003">
    <property type="protein sequence ID" value="KAK1670191.1"/>
    <property type="molecule type" value="Genomic_DNA"/>
</dbReference>
<dbReference type="Gene3D" id="1.20.1280.50">
    <property type="match status" value="1"/>
</dbReference>
<dbReference type="Proteomes" id="UP001231189">
    <property type="component" value="Unassembled WGS sequence"/>
</dbReference>
<evidence type="ECO:0000313" key="3">
    <source>
        <dbReference type="EMBL" id="KAK1670191.1"/>
    </source>
</evidence>
<feature type="compositionally biased region" description="Acidic residues" evidence="1">
    <location>
        <begin position="353"/>
        <end position="379"/>
    </location>
</feature>
<sequence length="497" mass="55979">MNTGDGIGNGISFFPSDVLVDIFGRLPRRALARSQCVCRTWRDLVSAHNLNPPLLPLPLPPYFPRRPLGGIFFCKLGYESSTCFFAPPGSRRLFFPYEEEVDQLCNGLILLHRDGTCVLNPATGRCSRLPSLTPPPPRVVAAAVSESLAFDPAVSLHFDVFVLEELARPNQGEVPQQLKKPQVVRSFVYSSSTEQWENREFVPGRCAPGHLYDVVATPGNTYSPTVWSSVYWRGSIYMHCRNDTLMVLRTSCGTYDMVQLPGKPGNPSDMISLPWKSVLASYERGIHYVERIDKLQIRVWTLTESTYGQLWWTLAYDISLNRHCHMIKTLPVQGMVRWGIVGNRGGPTKLTNDDDYSDDTDVDNNDDEEEEEEEEEDGDGCGYSWNSYSDEDEDDDGDADSWDEDKDNFIDIDEGAELLGPPSWRDYCEIVGFHPHKNALILIIHSAVVVYHLDTSRMQYLGDEKQLDGGPIQHARSITGSFTYRPCYADVLQDGQS</sequence>
<dbReference type="PANTHER" id="PTHR34591">
    <property type="entry name" value="OS03G0653100 PROTEIN-RELATED"/>
    <property type="match status" value="1"/>
</dbReference>
<dbReference type="PANTHER" id="PTHR34591:SF33">
    <property type="entry name" value="F-BOX DOMAIN-CONTAINING PROTEIN"/>
    <property type="match status" value="1"/>
</dbReference>
<feature type="domain" description="F-box" evidence="2">
    <location>
        <begin position="14"/>
        <end position="54"/>
    </location>
</feature>
<feature type="compositionally biased region" description="Acidic residues" evidence="1">
    <location>
        <begin position="389"/>
        <end position="406"/>
    </location>
</feature>
<dbReference type="InterPro" id="IPR036047">
    <property type="entry name" value="F-box-like_dom_sf"/>
</dbReference>
<comment type="caution">
    <text evidence="3">The sequence shown here is derived from an EMBL/GenBank/DDBJ whole genome shotgun (WGS) entry which is preliminary data.</text>
</comment>
<dbReference type="Pfam" id="PF12937">
    <property type="entry name" value="F-box-like"/>
    <property type="match status" value="1"/>
</dbReference>